<dbReference type="GO" id="GO:0006351">
    <property type="term" value="P:DNA-templated transcription"/>
    <property type="evidence" value="ECO:0007669"/>
    <property type="project" value="InterPro"/>
</dbReference>
<keyword evidence="5" id="KW-0539">Nucleus</keyword>
<dbReference type="PANTHER" id="PTHR14440">
    <property type="entry name" value="DNA-DIRECTED RNA POLYMERASE I SUBUNIT RPA49"/>
    <property type="match status" value="1"/>
</dbReference>
<evidence type="ECO:0000313" key="7">
    <source>
        <dbReference type="Proteomes" id="UP001152795"/>
    </source>
</evidence>
<keyword evidence="3 6" id="KW-0240">DNA-directed RNA polymerase</keyword>
<dbReference type="EMBL" id="CACRXK020011013">
    <property type="protein sequence ID" value="CAB4020550.1"/>
    <property type="molecule type" value="Genomic_DNA"/>
</dbReference>
<evidence type="ECO:0000256" key="2">
    <source>
        <dbReference type="ARBA" id="ARBA00009430"/>
    </source>
</evidence>
<keyword evidence="4" id="KW-0804">Transcription</keyword>
<protein>
    <submittedName>
        <fullName evidence="6">DNA-directed RNA polymerase I subunit RPA49-like</fullName>
    </submittedName>
</protein>
<keyword evidence="7" id="KW-1185">Reference proteome</keyword>
<evidence type="ECO:0000256" key="3">
    <source>
        <dbReference type="ARBA" id="ARBA00022478"/>
    </source>
</evidence>
<gene>
    <name evidence="6" type="ORF">PACLA_8A038593</name>
</gene>
<dbReference type="InterPro" id="IPR009668">
    <property type="entry name" value="RNA_pol-assoc_fac_A49-like"/>
</dbReference>
<evidence type="ECO:0000256" key="5">
    <source>
        <dbReference type="ARBA" id="ARBA00023242"/>
    </source>
</evidence>
<evidence type="ECO:0000313" key="6">
    <source>
        <dbReference type="EMBL" id="CAB4020550.1"/>
    </source>
</evidence>
<dbReference type="GO" id="GO:0000428">
    <property type="term" value="C:DNA-directed RNA polymerase complex"/>
    <property type="evidence" value="ECO:0007669"/>
    <property type="project" value="UniProtKB-KW"/>
</dbReference>
<accession>A0A6S7IU66</accession>
<dbReference type="AlphaFoldDB" id="A0A6S7IU66"/>
<dbReference type="Proteomes" id="UP001152795">
    <property type="component" value="Unassembled WGS sequence"/>
</dbReference>
<proteinExistence type="inferred from homology"/>
<organism evidence="6 7">
    <name type="scientific">Paramuricea clavata</name>
    <name type="common">Red gorgonian</name>
    <name type="synonym">Violescent sea-whip</name>
    <dbReference type="NCBI Taxonomy" id="317549"/>
    <lineage>
        <taxon>Eukaryota</taxon>
        <taxon>Metazoa</taxon>
        <taxon>Cnidaria</taxon>
        <taxon>Anthozoa</taxon>
        <taxon>Octocorallia</taxon>
        <taxon>Malacalcyonacea</taxon>
        <taxon>Plexauridae</taxon>
        <taxon>Paramuricea</taxon>
    </lineage>
</organism>
<reference evidence="6" key="1">
    <citation type="submission" date="2020-04" db="EMBL/GenBank/DDBJ databases">
        <authorList>
            <person name="Alioto T."/>
            <person name="Alioto T."/>
            <person name="Gomez Garrido J."/>
        </authorList>
    </citation>
    <scope>NUCLEOTIDE SEQUENCE</scope>
    <source>
        <strain evidence="6">A484AB</strain>
    </source>
</reference>
<comment type="subcellular location">
    <subcellularLocation>
        <location evidence="1">Nucleus</location>
        <location evidence="1">Nucleolus</location>
    </subcellularLocation>
</comment>
<dbReference type="GO" id="GO:0005730">
    <property type="term" value="C:nucleolus"/>
    <property type="evidence" value="ECO:0007669"/>
    <property type="project" value="UniProtKB-SubCell"/>
</dbReference>
<dbReference type="GO" id="GO:0003677">
    <property type="term" value="F:DNA binding"/>
    <property type="evidence" value="ECO:0007669"/>
    <property type="project" value="InterPro"/>
</dbReference>
<dbReference type="Pfam" id="PF06870">
    <property type="entry name" value="RNA_pol_I_A49"/>
    <property type="match status" value="1"/>
</dbReference>
<evidence type="ECO:0000256" key="4">
    <source>
        <dbReference type="ARBA" id="ARBA00023163"/>
    </source>
</evidence>
<comment type="similarity">
    <text evidence="2">Belongs to the eukaryotic RPA49/POLR1E RNA polymerase subunit family.</text>
</comment>
<comment type="caution">
    <text evidence="6">The sequence shown here is derived from an EMBL/GenBank/DDBJ whole genome shotgun (WGS) entry which is preliminary data.</text>
</comment>
<name>A0A6S7IU66_PARCT</name>
<sequence length="164" mass="18951">MEHLDVLPINENDRIRRASCLLYFSYLLQCYQLTYKSIRAKDPLPDLPTRIKIKIFSLFSLQQKNTRCIPKRLKDKLVCYMVVLALIIDGYTIDCMLLFKDLKMALQRFCNFAKSVGCTIESNQGIRKRKLDEDSPAGSKRATLQVPLPKDFPNHIVLAVGRKK</sequence>
<evidence type="ECO:0000256" key="1">
    <source>
        <dbReference type="ARBA" id="ARBA00004604"/>
    </source>
</evidence>
<dbReference type="OrthoDB" id="532500at2759"/>